<accession>A0A7X1SR11</accession>
<dbReference type="InterPro" id="IPR029787">
    <property type="entry name" value="Nucleotide_cyclase"/>
</dbReference>
<evidence type="ECO:0000259" key="1">
    <source>
        <dbReference type="PROSITE" id="PS50887"/>
    </source>
</evidence>
<dbReference type="Pfam" id="PF00990">
    <property type="entry name" value="GGDEF"/>
    <property type="match status" value="1"/>
</dbReference>
<reference evidence="2 3" key="1">
    <citation type="submission" date="2019-10" db="EMBL/GenBank/DDBJ databases">
        <title>Gluconobacter aidae sp. nov., a novel species of acetic acid bacteria isolated in Thailand.</title>
        <authorList>
            <person name="Yukphan P."/>
            <person name="Charoenyingcharoen P."/>
            <person name="Malimas S."/>
            <person name="Muramatsu Y."/>
            <person name="Nakagawa Y."/>
            <person name="Tanasupawat S."/>
            <person name="Yamada Y."/>
        </authorList>
    </citation>
    <scope>NUCLEOTIDE SEQUENCE [LARGE SCALE GENOMIC DNA]</scope>
    <source>
        <strain evidence="2 3">AC10</strain>
    </source>
</reference>
<keyword evidence="3" id="KW-1185">Reference proteome</keyword>
<evidence type="ECO:0000313" key="2">
    <source>
        <dbReference type="EMBL" id="MQR99516.1"/>
    </source>
</evidence>
<dbReference type="SUPFAM" id="SSF55073">
    <property type="entry name" value="Nucleotide cyclase"/>
    <property type="match status" value="1"/>
</dbReference>
<protein>
    <submittedName>
        <fullName evidence="2">Diguanylate cyclase</fullName>
    </submittedName>
</protein>
<feature type="domain" description="GGDEF" evidence="1">
    <location>
        <begin position="334"/>
        <end position="465"/>
    </location>
</feature>
<dbReference type="Gene3D" id="3.30.450.20">
    <property type="entry name" value="PAS domain"/>
    <property type="match status" value="1"/>
</dbReference>
<dbReference type="InterPro" id="IPR043128">
    <property type="entry name" value="Rev_trsase/Diguanyl_cyclase"/>
</dbReference>
<proteinExistence type="predicted"/>
<organism evidence="2 3">
    <name type="scientific">Gluconobacter aidae</name>
    <dbReference type="NCBI Taxonomy" id="2662454"/>
    <lineage>
        <taxon>Bacteria</taxon>
        <taxon>Pseudomonadati</taxon>
        <taxon>Pseudomonadota</taxon>
        <taxon>Alphaproteobacteria</taxon>
        <taxon>Acetobacterales</taxon>
        <taxon>Acetobacteraceae</taxon>
        <taxon>Gluconobacter</taxon>
    </lineage>
</organism>
<sequence>MSPLPDMRSLFSQFLNNPSPDRTPQDLRNMLASTLESRERWRSLLYQAVDLVFETDSRGRIILISPETWLGQPTTPLIGRPFSALCDTVNVLQPHTGTPVQITNPQGEPLTVILSSCPFQDSEGRVTGTRGTLKTVSQTLPGTVATLGTENNSTLHPVSRNLPVSTVGVAILAATITALRKAIVPRLASAAAMDALLAPFAAEGALLDTAFPKTFLFTSSALPADIQPILSTPTPQAGTELFRTGGSHVMICRENIRSLRQLCLVVWRSEPWSAQDRQVCETVCSLLAGFWELDSIHRQILTDSDYDIASNLLNWNGLKSEIERRSRRLDQEAMAATLIIARVPGLTELSKTRGFEAGEEALRQCVALLRQAIRPTDAIGRISNNTFGLWMDGGDRFAAAERAERMTAHGIPILIDPPVHLPLQLGLVSRETNAEETPESLLERGVQALQEGVAENRKWRFSHEAP</sequence>
<dbReference type="SMART" id="SM00267">
    <property type="entry name" value="GGDEF"/>
    <property type="match status" value="1"/>
</dbReference>
<dbReference type="InterPro" id="IPR000160">
    <property type="entry name" value="GGDEF_dom"/>
</dbReference>
<dbReference type="Gene3D" id="3.30.70.270">
    <property type="match status" value="1"/>
</dbReference>
<comment type="caution">
    <text evidence="2">The sequence shown here is derived from an EMBL/GenBank/DDBJ whole genome shotgun (WGS) entry which is preliminary data.</text>
</comment>
<dbReference type="AlphaFoldDB" id="A0A7X1SR11"/>
<dbReference type="SUPFAM" id="SSF55785">
    <property type="entry name" value="PYP-like sensor domain (PAS domain)"/>
    <property type="match status" value="1"/>
</dbReference>
<dbReference type="InterPro" id="IPR035965">
    <property type="entry name" value="PAS-like_dom_sf"/>
</dbReference>
<dbReference type="PROSITE" id="PS50887">
    <property type="entry name" value="GGDEF"/>
    <property type="match status" value="1"/>
</dbReference>
<gene>
    <name evidence="2" type="ORF">GFJ39_09955</name>
</gene>
<dbReference type="Proteomes" id="UP000432209">
    <property type="component" value="Unassembled WGS sequence"/>
</dbReference>
<name>A0A7X1SR11_9PROT</name>
<evidence type="ECO:0000313" key="3">
    <source>
        <dbReference type="Proteomes" id="UP000432209"/>
    </source>
</evidence>
<dbReference type="EMBL" id="WIPH01000022">
    <property type="protein sequence ID" value="MQR99516.1"/>
    <property type="molecule type" value="Genomic_DNA"/>
</dbReference>